<dbReference type="Pfam" id="PF04397">
    <property type="entry name" value="LytTR"/>
    <property type="match status" value="1"/>
</dbReference>
<dbReference type="Proteomes" id="UP000247555">
    <property type="component" value="Unassembled WGS sequence"/>
</dbReference>
<accession>A0A318KFH7</accession>
<organism evidence="4 5">
    <name type="scientific">Rivihabitans pingtungensis</name>
    <dbReference type="NCBI Taxonomy" id="1054498"/>
    <lineage>
        <taxon>Bacteria</taxon>
        <taxon>Pseudomonadati</taxon>
        <taxon>Pseudomonadota</taxon>
        <taxon>Betaproteobacteria</taxon>
        <taxon>Neisseriales</taxon>
        <taxon>Aquaspirillaceae</taxon>
        <taxon>Rivihabitans</taxon>
    </lineage>
</organism>
<dbReference type="InterPro" id="IPR011006">
    <property type="entry name" value="CheY-like_superfamily"/>
</dbReference>
<feature type="domain" description="HTH LytTR-type" evidence="3">
    <location>
        <begin position="153"/>
        <end position="250"/>
    </location>
</feature>
<feature type="modified residue" description="4-aspartylphosphate" evidence="1">
    <location>
        <position position="58"/>
    </location>
</feature>
<dbReference type="GO" id="GO:0000156">
    <property type="term" value="F:phosphorelay response regulator activity"/>
    <property type="evidence" value="ECO:0007669"/>
    <property type="project" value="InterPro"/>
</dbReference>
<gene>
    <name evidence="4" type="ORF">DFR34_12526</name>
</gene>
<dbReference type="PROSITE" id="PS50930">
    <property type="entry name" value="HTH_LYTTR"/>
    <property type="match status" value="1"/>
</dbReference>
<evidence type="ECO:0000259" key="2">
    <source>
        <dbReference type="PROSITE" id="PS50110"/>
    </source>
</evidence>
<dbReference type="Gene3D" id="2.40.50.1020">
    <property type="entry name" value="LytTr DNA-binding domain"/>
    <property type="match status" value="1"/>
</dbReference>
<evidence type="ECO:0000259" key="3">
    <source>
        <dbReference type="PROSITE" id="PS50930"/>
    </source>
</evidence>
<evidence type="ECO:0000256" key="1">
    <source>
        <dbReference type="PROSITE-ProRule" id="PRU00169"/>
    </source>
</evidence>
<dbReference type="SUPFAM" id="SSF52172">
    <property type="entry name" value="CheY-like"/>
    <property type="match status" value="1"/>
</dbReference>
<sequence>MPTTPRYLIVDDEPRLAERLAQRLAVAWPQAECLGLWHDGLSAREAIASQRPDVAFLDIRMPGMDGLLLAQHQLGQADAPLIVFVTAYQEHALEAFGVAAVDYLCKPVDPLRLAATVQRLQGLLAARTASAPGISANSDGGAGPLRYLRAGQGDTVHLVPIEQVMYLEAADKYVRAVTENTEHWLRSSLKTLASQLDSDDFWPIHRSLLVNVRYVDAAHRDERGKWQLSLRGRSERLPVAAQYVHLFRQG</sequence>
<keyword evidence="5" id="KW-1185">Reference proteome</keyword>
<dbReference type="PANTHER" id="PTHR37299">
    <property type="entry name" value="TRANSCRIPTIONAL REGULATOR-RELATED"/>
    <property type="match status" value="1"/>
</dbReference>
<dbReference type="OrthoDB" id="8889669at2"/>
<dbReference type="InterPro" id="IPR001789">
    <property type="entry name" value="Sig_transdc_resp-reg_receiver"/>
</dbReference>
<keyword evidence="1" id="KW-0597">Phosphoprotein</keyword>
<dbReference type="PANTHER" id="PTHR37299:SF1">
    <property type="entry name" value="STAGE 0 SPORULATION PROTEIN A HOMOLOG"/>
    <property type="match status" value="1"/>
</dbReference>
<evidence type="ECO:0000313" key="5">
    <source>
        <dbReference type="Proteomes" id="UP000247555"/>
    </source>
</evidence>
<name>A0A318KFH7_9NEIS</name>
<dbReference type="PROSITE" id="PS50110">
    <property type="entry name" value="RESPONSE_REGULATORY"/>
    <property type="match status" value="1"/>
</dbReference>
<reference evidence="4 5" key="1">
    <citation type="submission" date="2018-05" db="EMBL/GenBank/DDBJ databases">
        <title>Genomic Encyclopedia of Type Strains, Phase IV (KMG-IV): sequencing the most valuable type-strain genomes for metagenomic binning, comparative biology and taxonomic classification.</title>
        <authorList>
            <person name="Goeker M."/>
        </authorList>
    </citation>
    <scope>NUCLEOTIDE SEQUENCE [LARGE SCALE GENOMIC DNA]</scope>
    <source>
        <strain evidence="4 5">DSM 29661</strain>
    </source>
</reference>
<dbReference type="InterPro" id="IPR046947">
    <property type="entry name" value="LytR-like"/>
</dbReference>
<proteinExistence type="predicted"/>
<dbReference type="EMBL" id="QJKI01000025">
    <property type="protein sequence ID" value="PXX75789.1"/>
    <property type="molecule type" value="Genomic_DNA"/>
</dbReference>
<dbReference type="AlphaFoldDB" id="A0A318KFH7"/>
<dbReference type="Pfam" id="PF00072">
    <property type="entry name" value="Response_reg"/>
    <property type="match status" value="1"/>
</dbReference>
<dbReference type="SMART" id="SM00850">
    <property type="entry name" value="LytTR"/>
    <property type="match status" value="1"/>
</dbReference>
<dbReference type="InterPro" id="IPR007492">
    <property type="entry name" value="LytTR_DNA-bd_dom"/>
</dbReference>
<dbReference type="GO" id="GO:0003677">
    <property type="term" value="F:DNA binding"/>
    <property type="evidence" value="ECO:0007669"/>
    <property type="project" value="InterPro"/>
</dbReference>
<dbReference type="RefSeq" id="WP_110391825.1">
    <property type="nucleotide sequence ID" value="NZ_QJKI01000025.1"/>
</dbReference>
<dbReference type="Gene3D" id="3.40.50.2300">
    <property type="match status" value="1"/>
</dbReference>
<dbReference type="SMART" id="SM00448">
    <property type="entry name" value="REC"/>
    <property type="match status" value="1"/>
</dbReference>
<feature type="domain" description="Response regulatory" evidence="2">
    <location>
        <begin position="6"/>
        <end position="121"/>
    </location>
</feature>
<evidence type="ECO:0000313" key="4">
    <source>
        <dbReference type="EMBL" id="PXX75789.1"/>
    </source>
</evidence>
<protein>
    <submittedName>
        <fullName evidence="4">LytTR family two component transcriptional regulator</fullName>
    </submittedName>
</protein>
<comment type="caution">
    <text evidence="4">The sequence shown here is derived from an EMBL/GenBank/DDBJ whole genome shotgun (WGS) entry which is preliminary data.</text>
</comment>